<feature type="signal peptide" evidence="1">
    <location>
        <begin position="1"/>
        <end position="26"/>
    </location>
</feature>
<dbReference type="GO" id="GO:0080030">
    <property type="term" value="F:methyl indole-3-acetate esterase activity"/>
    <property type="evidence" value="ECO:0007669"/>
    <property type="project" value="TreeGrafter"/>
</dbReference>
<reference evidence="4" key="2">
    <citation type="submission" date="2025-08" db="UniProtKB">
        <authorList>
            <consortium name="RefSeq"/>
        </authorList>
    </citation>
    <scope>IDENTIFICATION</scope>
    <source>
        <tissue evidence="4">Leaves</tissue>
    </source>
</reference>
<dbReference type="PANTHER" id="PTHR10992">
    <property type="entry name" value="METHYLESTERASE FAMILY MEMBER"/>
    <property type="match status" value="1"/>
</dbReference>
<dbReference type="GO" id="GO:0080032">
    <property type="term" value="F:methyl jasmonate esterase activity"/>
    <property type="evidence" value="ECO:0007669"/>
    <property type="project" value="TreeGrafter"/>
</dbReference>
<dbReference type="AlphaFoldDB" id="A0A6P6UPW0"/>
<dbReference type="InterPro" id="IPR000073">
    <property type="entry name" value="AB_hydrolase_1"/>
</dbReference>
<dbReference type="Gene3D" id="3.40.50.1820">
    <property type="entry name" value="alpha/beta hydrolase"/>
    <property type="match status" value="1"/>
</dbReference>
<organism evidence="3 4">
    <name type="scientific">Coffea arabica</name>
    <name type="common">Arabian coffee</name>
    <dbReference type="NCBI Taxonomy" id="13443"/>
    <lineage>
        <taxon>Eukaryota</taxon>
        <taxon>Viridiplantae</taxon>
        <taxon>Streptophyta</taxon>
        <taxon>Embryophyta</taxon>
        <taxon>Tracheophyta</taxon>
        <taxon>Spermatophyta</taxon>
        <taxon>Magnoliopsida</taxon>
        <taxon>eudicotyledons</taxon>
        <taxon>Gunneridae</taxon>
        <taxon>Pentapetalae</taxon>
        <taxon>asterids</taxon>
        <taxon>lamiids</taxon>
        <taxon>Gentianales</taxon>
        <taxon>Rubiaceae</taxon>
        <taxon>Ixoroideae</taxon>
        <taxon>Gardenieae complex</taxon>
        <taxon>Bertiereae - Coffeeae clade</taxon>
        <taxon>Coffeeae</taxon>
        <taxon>Coffea</taxon>
    </lineage>
</organism>
<gene>
    <name evidence="4" type="primary">LOC113712942</name>
</gene>
<proteinExistence type="predicted"/>
<dbReference type="GO" id="GO:0080031">
    <property type="term" value="F:methyl salicylate esterase activity"/>
    <property type="evidence" value="ECO:0007669"/>
    <property type="project" value="TreeGrafter"/>
</dbReference>
<dbReference type="InterPro" id="IPR045889">
    <property type="entry name" value="MES/HNL"/>
</dbReference>
<name>A0A6P6UPW0_COFAR</name>
<keyword evidence="1" id="KW-0732">Signal</keyword>
<dbReference type="Proteomes" id="UP001652660">
    <property type="component" value="Chromosome 10e"/>
</dbReference>
<dbReference type="GeneID" id="113712942"/>
<evidence type="ECO:0000259" key="2">
    <source>
        <dbReference type="Pfam" id="PF12697"/>
    </source>
</evidence>
<feature type="chain" id="PRO_5027560818" evidence="1">
    <location>
        <begin position="27"/>
        <end position="277"/>
    </location>
</feature>
<feature type="domain" description="AB hydrolase-1" evidence="2">
    <location>
        <begin position="31"/>
        <end position="260"/>
    </location>
</feature>
<reference evidence="3" key="1">
    <citation type="journal article" date="2025" name="Foods">
        <title>Unveiling the Microbial Signatures of Arabica Coffee Cherries: Insights into Ripeness Specific Diversity, Functional Traits, and Implications for Quality and Safety.</title>
        <authorList>
            <consortium name="RefSeq"/>
            <person name="Tenea G.N."/>
            <person name="Cifuentes V."/>
            <person name="Reyes P."/>
            <person name="Cevallos-Vallejos M."/>
        </authorList>
    </citation>
    <scope>NUCLEOTIDE SEQUENCE [LARGE SCALE GENOMIC DNA]</scope>
</reference>
<evidence type="ECO:0000313" key="4">
    <source>
        <dbReference type="RefSeq" id="XP_027092386.1"/>
    </source>
</evidence>
<evidence type="ECO:0000256" key="1">
    <source>
        <dbReference type="SAM" id="SignalP"/>
    </source>
</evidence>
<dbReference type="OrthoDB" id="408373at2759"/>
<dbReference type="GO" id="GO:0009696">
    <property type="term" value="P:salicylic acid metabolic process"/>
    <property type="evidence" value="ECO:0007669"/>
    <property type="project" value="TreeGrafter"/>
</dbReference>
<dbReference type="Pfam" id="PF12697">
    <property type="entry name" value="Abhydrolase_6"/>
    <property type="match status" value="1"/>
</dbReference>
<sequence length="277" mass="30807">MATKVSPPSAQLFLLLSLILWPSISAKSGHFVLVHGACHGAWCWYKLVSLLQDAGHKVTALDLAASGIDTKQVSDLHTIDDYHEPLYSYLKALSPDDKVILVGHSMGGFAVSSAMERFPEKIAFAVFVAAQMLGPELSIYKLAEHYNPGMDTYGDSKFTTDGNPLDHLKTLYQHSPRQDLALASLLMREGKAFNDDESRRQLLVTKEKFGSIARAYFVAGDDKIIPVDLQRWMVQNNPPDLVRVIDGADHMVMISKPEQLYNYLLEIAVQLKNYASI</sequence>
<protein>
    <submittedName>
        <fullName evidence="4">Methyl jasmonate esterase 1</fullName>
    </submittedName>
</protein>
<keyword evidence="3" id="KW-1185">Reference proteome</keyword>
<dbReference type="SUPFAM" id="SSF53474">
    <property type="entry name" value="alpha/beta-Hydrolases"/>
    <property type="match status" value="1"/>
</dbReference>
<dbReference type="PANTHER" id="PTHR10992:SF1066">
    <property type="entry name" value="METHYL JASMONATE ESTERASE 1"/>
    <property type="match status" value="1"/>
</dbReference>
<dbReference type="GO" id="GO:0009694">
    <property type="term" value="P:jasmonic acid metabolic process"/>
    <property type="evidence" value="ECO:0007669"/>
    <property type="project" value="TreeGrafter"/>
</dbReference>
<evidence type="ECO:0000313" key="3">
    <source>
        <dbReference type="Proteomes" id="UP001652660"/>
    </source>
</evidence>
<dbReference type="RefSeq" id="XP_027092386.1">
    <property type="nucleotide sequence ID" value="XM_027236585.2"/>
</dbReference>
<dbReference type="InterPro" id="IPR029058">
    <property type="entry name" value="AB_hydrolase_fold"/>
</dbReference>
<accession>A0A6P6UPW0</accession>